<sequence length="83" mass="8738">MRGGGVVEGEHGDRAQPELASGPDEPDGDLAPVGDEQGHETSRERISWVTSRSGVSEPSGRYQTAGPKRTLPVVCDLSVHTDA</sequence>
<evidence type="ECO:0000256" key="1">
    <source>
        <dbReference type="SAM" id="MobiDB-lite"/>
    </source>
</evidence>
<proteinExistence type="predicted"/>
<accession>A0ABP8RVI0</accession>
<protein>
    <submittedName>
        <fullName evidence="2">Uncharacterized protein</fullName>
    </submittedName>
</protein>
<dbReference type="Proteomes" id="UP001501598">
    <property type="component" value="Unassembled WGS sequence"/>
</dbReference>
<evidence type="ECO:0000313" key="2">
    <source>
        <dbReference type="EMBL" id="GAA4549767.1"/>
    </source>
</evidence>
<organism evidence="2 3">
    <name type="scientific">Pseudonocardia xishanensis</name>
    <dbReference type="NCBI Taxonomy" id="630995"/>
    <lineage>
        <taxon>Bacteria</taxon>
        <taxon>Bacillati</taxon>
        <taxon>Actinomycetota</taxon>
        <taxon>Actinomycetes</taxon>
        <taxon>Pseudonocardiales</taxon>
        <taxon>Pseudonocardiaceae</taxon>
        <taxon>Pseudonocardia</taxon>
    </lineage>
</organism>
<dbReference type="EMBL" id="BAABGT010000053">
    <property type="protein sequence ID" value="GAA4549767.1"/>
    <property type="molecule type" value="Genomic_DNA"/>
</dbReference>
<gene>
    <name evidence="2" type="ORF">GCM10023175_38490</name>
</gene>
<feature type="region of interest" description="Disordered" evidence="1">
    <location>
        <begin position="1"/>
        <end position="68"/>
    </location>
</feature>
<name>A0ABP8RVI0_9PSEU</name>
<keyword evidence="3" id="KW-1185">Reference proteome</keyword>
<comment type="caution">
    <text evidence="2">The sequence shown here is derived from an EMBL/GenBank/DDBJ whole genome shotgun (WGS) entry which is preliminary data.</text>
</comment>
<feature type="compositionally biased region" description="Basic and acidic residues" evidence="1">
    <location>
        <begin position="36"/>
        <end position="46"/>
    </location>
</feature>
<reference evidence="3" key="1">
    <citation type="journal article" date="2019" name="Int. J. Syst. Evol. Microbiol.">
        <title>The Global Catalogue of Microorganisms (GCM) 10K type strain sequencing project: providing services to taxonomists for standard genome sequencing and annotation.</title>
        <authorList>
            <consortium name="The Broad Institute Genomics Platform"/>
            <consortium name="The Broad Institute Genome Sequencing Center for Infectious Disease"/>
            <person name="Wu L."/>
            <person name="Ma J."/>
        </authorList>
    </citation>
    <scope>NUCLEOTIDE SEQUENCE [LARGE SCALE GENOMIC DNA]</scope>
    <source>
        <strain evidence="3">JCM 17906</strain>
    </source>
</reference>
<evidence type="ECO:0000313" key="3">
    <source>
        <dbReference type="Proteomes" id="UP001501598"/>
    </source>
</evidence>